<dbReference type="GeneID" id="55013186"/>
<dbReference type="KEGG" id="vg:55013186"/>
<accession>A0A4D6DZ09</accession>
<dbReference type="Proteomes" id="UP000297046">
    <property type="component" value="Segment"/>
</dbReference>
<proteinExistence type="predicted"/>
<dbReference type="RefSeq" id="YP_009821701.1">
    <property type="nucleotide sequence ID" value="NC_048178.1"/>
</dbReference>
<organism evidence="2 3">
    <name type="scientific">Escherichia phage Sortsne</name>
    <dbReference type="NCBI Taxonomy" id="2562456"/>
    <lineage>
        <taxon>Viruses</taxon>
        <taxon>Duplodnaviria</taxon>
        <taxon>Heunggongvirae</taxon>
        <taxon>Uroviricota</taxon>
        <taxon>Caudoviricetes</taxon>
        <taxon>Sortsnevirus</taxon>
        <taxon>Sortsnevirus sortsne</taxon>
    </lineage>
</organism>
<evidence type="ECO:0000313" key="2">
    <source>
        <dbReference type="EMBL" id="QBZ71613.1"/>
    </source>
</evidence>
<evidence type="ECO:0000256" key="1">
    <source>
        <dbReference type="SAM" id="MobiDB-lite"/>
    </source>
</evidence>
<evidence type="ECO:0000313" key="3">
    <source>
        <dbReference type="Proteomes" id="UP000297046"/>
    </source>
</evidence>
<protein>
    <submittedName>
        <fullName evidence="2">Uncharacterized protein</fullName>
    </submittedName>
</protein>
<name>A0A4D6DZ09_9CAUD</name>
<dbReference type="EMBL" id="MK651787">
    <property type="protein sequence ID" value="QBZ71613.1"/>
    <property type="molecule type" value="Genomic_DNA"/>
</dbReference>
<sequence>MANEQNLKKGKKFSAENQPARRGREKQFRTILLEALRKVKMKERTGEKIEKVNPKTGEVMLDENDRPIMEDEMVEIPLTEELYIQRAIEMSLYDPAMMRDILGRLIPYVKPTAPIYQFELKGTTAADRIDELTQHVADGVIPFDAAEVLVKMIRHGAEVAELSDLLERIATLEQLLHDSKK</sequence>
<feature type="region of interest" description="Disordered" evidence="1">
    <location>
        <begin position="1"/>
        <end position="25"/>
    </location>
</feature>
<reference evidence="3" key="1">
    <citation type="submission" date="2019-03" db="EMBL/GenBank/DDBJ databases">
        <authorList>
            <person name="Olsen N.S."/>
            <person name="Kot W."/>
            <person name="Hansen L.H."/>
        </authorList>
    </citation>
    <scope>NUCLEOTIDE SEQUENCE [LARGE SCALE GENOMIC DNA]</scope>
</reference>
<keyword evidence="3" id="KW-1185">Reference proteome</keyword>